<feature type="region of interest" description="Disordered" evidence="1">
    <location>
        <begin position="49"/>
        <end position="84"/>
    </location>
</feature>
<protein>
    <submittedName>
        <fullName evidence="2">Uncharacterized protein</fullName>
    </submittedName>
</protein>
<sequence>MPETAVPALWHILQRANLLLQVGRRGFRPPKRTPSAYFGPHGTQIVPAVKEEGRGRADRHVAMTGTRGNPNDNIGTSRGRQPRQSERAIIKLNLHRIAIEFTGA</sequence>
<dbReference type="Proteomes" id="UP001152798">
    <property type="component" value="Chromosome 5"/>
</dbReference>
<feature type="compositionally biased region" description="Polar residues" evidence="1">
    <location>
        <begin position="66"/>
        <end position="79"/>
    </location>
</feature>
<name>A0A9P0HIQ5_NEZVI</name>
<organism evidence="2 3">
    <name type="scientific">Nezara viridula</name>
    <name type="common">Southern green stink bug</name>
    <name type="synonym">Cimex viridulus</name>
    <dbReference type="NCBI Taxonomy" id="85310"/>
    <lineage>
        <taxon>Eukaryota</taxon>
        <taxon>Metazoa</taxon>
        <taxon>Ecdysozoa</taxon>
        <taxon>Arthropoda</taxon>
        <taxon>Hexapoda</taxon>
        <taxon>Insecta</taxon>
        <taxon>Pterygota</taxon>
        <taxon>Neoptera</taxon>
        <taxon>Paraneoptera</taxon>
        <taxon>Hemiptera</taxon>
        <taxon>Heteroptera</taxon>
        <taxon>Panheteroptera</taxon>
        <taxon>Pentatomomorpha</taxon>
        <taxon>Pentatomoidea</taxon>
        <taxon>Pentatomidae</taxon>
        <taxon>Pentatominae</taxon>
        <taxon>Nezara</taxon>
    </lineage>
</organism>
<dbReference type="AlphaFoldDB" id="A0A9P0HIQ5"/>
<proteinExistence type="predicted"/>
<reference evidence="2" key="1">
    <citation type="submission" date="2022-01" db="EMBL/GenBank/DDBJ databases">
        <authorList>
            <person name="King R."/>
        </authorList>
    </citation>
    <scope>NUCLEOTIDE SEQUENCE</scope>
</reference>
<evidence type="ECO:0000313" key="2">
    <source>
        <dbReference type="EMBL" id="CAH1402665.1"/>
    </source>
</evidence>
<gene>
    <name evidence="2" type="ORF">NEZAVI_LOCUS11430</name>
</gene>
<keyword evidence="3" id="KW-1185">Reference proteome</keyword>
<accession>A0A9P0HIQ5</accession>
<evidence type="ECO:0000256" key="1">
    <source>
        <dbReference type="SAM" id="MobiDB-lite"/>
    </source>
</evidence>
<feature type="compositionally biased region" description="Basic and acidic residues" evidence="1">
    <location>
        <begin position="49"/>
        <end position="61"/>
    </location>
</feature>
<evidence type="ECO:0000313" key="3">
    <source>
        <dbReference type="Proteomes" id="UP001152798"/>
    </source>
</evidence>
<dbReference type="EMBL" id="OV725081">
    <property type="protein sequence ID" value="CAH1402665.1"/>
    <property type="molecule type" value="Genomic_DNA"/>
</dbReference>